<dbReference type="EMBL" id="LR790739">
    <property type="protein sequence ID" value="CAB3266601.1"/>
    <property type="molecule type" value="mRNA"/>
</dbReference>
<dbReference type="GO" id="GO:0005524">
    <property type="term" value="F:ATP binding"/>
    <property type="evidence" value="ECO:0007669"/>
    <property type="project" value="UniProtKB-KW"/>
</dbReference>
<evidence type="ECO:0000313" key="13">
    <source>
        <dbReference type="EMBL" id="CAB3266601.1"/>
    </source>
</evidence>
<name>A0A6F9DTU7_9ASCI</name>
<keyword evidence="4" id="KW-0547">Nucleotide-binding</keyword>
<protein>
    <recommendedName>
        <fullName evidence="11">Sulfiredoxin-1</fullName>
        <ecNumber evidence="2">1.8.98.2</ecNumber>
    </recommendedName>
</protein>
<reference evidence="13" key="1">
    <citation type="submission" date="2020-04" db="EMBL/GenBank/DDBJ databases">
        <authorList>
            <person name="Neveu A P."/>
        </authorList>
    </citation>
    <scope>NUCLEOTIDE SEQUENCE</scope>
    <source>
        <tissue evidence="13">Whole embryo</tissue>
    </source>
</reference>
<keyword evidence="3" id="KW-0488">Methylation</keyword>
<evidence type="ECO:0000256" key="1">
    <source>
        <dbReference type="ARBA" id="ARBA00009609"/>
    </source>
</evidence>
<evidence type="ECO:0000256" key="9">
    <source>
        <dbReference type="ARBA" id="ARBA00047514"/>
    </source>
</evidence>
<gene>
    <name evidence="13" type="primary">Srxn1</name>
</gene>
<comment type="similarity">
    <text evidence="1">Belongs to the sulfiredoxin family.</text>
</comment>
<dbReference type="PANTHER" id="PTHR21348:SF2">
    <property type="entry name" value="SULFIREDOXIN-1"/>
    <property type="match status" value="1"/>
</dbReference>
<evidence type="ECO:0000256" key="10">
    <source>
        <dbReference type="ARBA" id="ARBA00059800"/>
    </source>
</evidence>
<sequence>MWKIVCSVLFSRTNLRASITRATPAVNMATYNEGDIVSIHSDHISEVHTMPIKHLIRPFPSELSEEKVLSLMETIQDEKLRHNVPPIDVMWVKGRNGGDYYYSFGGCHRYEAHMRLKKDFIDVKLVKSTVESLRPYLGAATPDLR</sequence>
<dbReference type="PANTHER" id="PTHR21348">
    <property type="match status" value="1"/>
</dbReference>
<comment type="catalytic activity">
    <reaction evidence="9">
        <text>S-hydroxy-S-oxy-L-cysteinyl-[peroxiredoxin] + [protein]-dithiol + ATP = S-hydroxy-L-cysteinyl-[peroxiredoxin] + [protein]-disulfide + ADP + phosphate</text>
        <dbReference type="Rhea" id="RHEA:17545"/>
        <dbReference type="Rhea" id="RHEA-COMP:10593"/>
        <dbReference type="Rhea" id="RHEA-COMP:10594"/>
        <dbReference type="Rhea" id="RHEA-COMP:13681"/>
        <dbReference type="Rhea" id="RHEA-COMP:17976"/>
        <dbReference type="ChEBI" id="CHEBI:29950"/>
        <dbReference type="ChEBI" id="CHEBI:30616"/>
        <dbReference type="ChEBI" id="CHEBI:43474"/>
        <dbReference type="ChEBI" id="CHEBI:50058"/>
        <dbReference type="ChEBI" id="CHEBI:61973"/>
        <dbReference type="ChEBI" id="CHEBI:61974"/>
        <dbReference type="ChEBI" id="CHEBI:456216"/>
        <dbReference type="EC" id="1.8.98.2"/>
    </reaction>
</comment>
<evidence type="ECO:0000256" key="11">
    <source>
        <dbReference type="ARBA" id="ARBA00068541"/>
    </source>
</evidence>
<proteinExistence type="evidence at transcript level"/>
<dbReference type="FunFam" id="3.90.1530.10:FF:000001">
    <property type="entry name" value="Sulfiredoxin"/>
    <property type="match status" value="1"/>
</dbReference>
<organism evidence="13">
    <name type="scientific">Phallusia mammillata</name>
    <dbReference type="NCBI Taxonomy" id="59560"/>
    <lineage>
        <taxon>Eukaryota</taxon>
        <taxon>Metazoa</taxon>
        <taxon>Chordata</taxon>
        <taxon>Tunicata</taxon>
        <taxon>Ascidiacea</taxon>
        <taxon>Phlebobranchia</taxon>
        <taxon>Ascidiidae</taxon>
        <taxon>Phallusia</taxon>
    </lineage>
</organism>
<dbReference type="EC" id="1.8.98.2" evidence="2"/>
<dbReference type="Pfam" id="PF02195">
    <property type="entry name" value="ParB_N"/>
    <property type="match status" value="1"/>
</dbReference>
<dbReference type="SUPFAM" id="SSF110849">
    <property type="entry name" value="ParB/Sulfiredoxin"/>
    <property type="match status" value="1"/>
</dbReference>
<keyword evidence="6" id="KW-0049">Antioxidant</keyword>
<keyword evidence="7" id="KW-0560">Oxidoreductase</keyword>
<evidence type="ECO:0000256" key="3">
    <source>
        <dbReference type="ARBA" id="ARBA00022481"/>
    </source>
</evidence>
<accession>A0A6F9DTU7</accession>
<dbReference type="GO" id="GO:0034599">
    <property type="term" value="P:cellular response to oxidative stress"/>
    <property type="evidence" value="ECO:0007669"/>
    <property type="project" value="TreeGrafter"/>
</dbReference>
<evidence type="ECO:0000256" key="2">
    <source>
        <dbReference type="ARBA" id="ARBA00013055"/>
    </source>
</evidence>
<dbReference type="InterPro" id="IPR016692">
    <property type="entry name" value="Sulfiredoxin"/>
</dbReference>
<dbReference type="InterPro" id="IPR036086">
    <property type="entry name" value="ParB/Sulfiredoxin_sf"/>
</dbReference>
<dbReference type="AlphaFoldDB" id="A0A6F9DTU7"/>
<evidence type="ECO:0000259" key="12">
    <source>
        <dbReference type="Pfam" id="PF02195"/>
    </source>
</evidence>
<dbReference type="GO" id="GO:0032542">
    <property type="term" value="F:sulfiredoxin activity"/>
    <property type="evidence" value="ECO:0007669"/>
    <property type="project" value="UniProtKB-EC"/>
</dbReference>
<evidence type="ECO:0000256" key="7">
    <source>
        <dbReference type="ARBA" id="ARBA00023002"/>
    </source>
</evidence>
<keyword evidence="5" id="KW-0067">ATP-binding</keyword>
<evidence type="ECO:0000256" key="4">
    <source>
        <dbReference type="ARBA" id="ARBA00022741"/>
    </source>
</evidence>
<keyword evidence="8" id="KW-1015">Disulfide bond</keyword>
<evidence type="ECO:0000256" key="6">
    <source>
        <dbReference type="ARBA" id="ARBA00022862"/>
    </source>
</evidence>
<feature type="domain" description="ParB-like N-terminal" evidence="12">
    <location>
        <begin position="46"/>
        <end position="137"/>
    </location>
</feature>
<dbReference type="Gene3D" id="3.90.1530.10">
    <property type="entry name" value="Conserved hypothetical protein from pyrococcus furiosus pfu- 392566-001, ParB domain"/>
    <property type="match status" value="1"/>
</dbReference>
<dbReference type="CDD" id="cd16395">
    <property type="entry name" value="Srx"/>
    <property type="match status" value="1"/>
</dbReference>
<dbReference type="InterPro" id="IPR003115">
    <property type="entry name" value="ParB_N"/>
</dbReference>
<comment type="function">
    <text evidence="10">Contributes to oxidative stress resistance by reducing cysteine-sulfinic acid formed under exposure to oxidants in the peroxiredoxins PRDX1, PRDX2, PRDX3 and PRDX4. Does not act on PRDX5 or PRDX6. May catalyze the reduction in a multi-step process by acting both as a specific phosphotransferase and a thioltransferase.</text>
</comment>
<dbReference type="GO" id="GO:0005737">
    <property type="term" value="C:cytoplasm"/>
    <property type="evidence" value="ECO:0007669"/>
    <property type="project" value="TreeGrafter"/>
</dbReference>
<evidence type="ECO:0000256" key="8">
    <source>
        <dbReference type="ARBA" id="ARBA00023157"/>
    </source>
</evidence>
<evidence type="ECO:0000256" key="5">
    <source>
        <dbReference type="ARBA" id="ARBA00022840"/>
    </source>
</evidence>